<dbReference type="InterPro" id="IPR035398">
    <property type="entry name" value="Bac_rhamnosid_C"/>
</dbReference>
<organism evidence="8 9">
    <name type="scientific">Diaporthe eres</name>
    <name type="common">Phomopsis oblonga</name>
    <dbReference type="NCBI Taxonomy" id="83184"/>
    <lineage>
        <taxon>Eukaryota</taxon>
        <taxon>Fungi</taxon>
        <taxon>Dikarya</taxon>
        <taxon>Ascomycota</taxon>
        <taxon>Pezizomycotina</taxon>
        <taxon>Sordariomycetes</taxon>
        <taxon>Sordariomycetidae</taxon>
        <taxon>Diaporthales</taxon>
        <taxon>Diaporthaceae</taxon>
        <taxon>Diaporthe</taxon>
        <taxon>Diaporthe eres species complex</taxon>
    </lineage>
</organism>
<keyword evidence="3" id="KW-0378">Hydrolase</keyword>
<dbReference type="SUPFAM" id="SSF48208">
    <property type="entry name" value="Six-hairpin glycosidases"/>
    <property type="match status" value="1"/>
</dbReference>
<dbReference type="PANTHER" id="PTHR33307:SF6">
    <property type="entry name" value="ALPHA-RHAMNOSIDASE (EUROFUNG)-RELATED"/>
    <property type="match status" value="1"/>
</dbReference>
<dbReference type="Gene3D" id="2.60.120.260">
    <property type="entry name" value="Galactose-binding domain-like"/>
    <property type="match status" value="2"/>
</dbReference>
<dbReference type="Gene3D" id="1.50.10.10">
    <property type="match status" value="1"/>
</dbReference>
<dbReference type="InterPro" id="IPR008902">
    <property type="entry name" value="Rhamnosid_concanavalin"/>
</dbReference>
<evidence type="ECO:0000256" key="1">
    <source>
        <dbReference type="ARBA" id="ARBA00001445"/>
    </source>
</evidence>
<dbReference type="InterPro" id="IPR013783">
    <property type="entry name" value="Ig-like_fold"/>
</dbReference>
<name>A0ABR1NR82_DIAER</name>
<dbReference type="InterPro" id="IPR016007">
    <property type="entry name" value="Alpha_rhamnosid"/>
</dbReference>
<dbReference type="Pfam" id="PF17389">
    <property type="entry name" value="Bac_rhamnosid6H"/>
    <property type="match status" value="1"/>
</dbReference>
<evidence type="ECO:0000313" key="8">
    <source>
        <dbReference type="EMBL" id="KAK7712224.1"/>
    </source>
</evidence>
<sequence>MADIRVTSLRFDHHPDTDPLGIGTAEPRLSWGFAGEAKNWKQTSYELEISRTGQPEEEHIRVEETDKSLFIPWPSKPLRSRQTATVRVKAAGTGDGGESTTEWTAPQHVEAGLLQRSDWKAKFITSTQQTPKDKPHRPIRFRSPVFQIDAKDKLSASEKPRARLYITSLGVYEAHINGTRVGDLQMTPGWTSYNHRLPYQVFDVTDHLDWTFQNVLGVEVAEGWYAGRLTWVDGVRNVYGNQLGVLAQLEVQKPDGSVIQQVISDESWSTHSSSLVTSELYDGEVYDMCDDPAGDWKSPSFDQKQSWSKASVLDFKWDKISLISPDVPPVRITDTVRPKEIFRSKSGKTLIDFGQNLVGKIQILEPLQLQEGQTVKLRHAEVLENGELGTRPLRSAGAEDTIVFGNGTTLKNWTPRFTFHGFRFVQLEGWSLDDTDNPPTADNIVALVMHSDMTRTGNFECSNSLVNQLHSNVVWSMRGNFLSVPTDCPQRDERLGWTGDIQVFSPTASFLYSSGGFLANWLQDLAADQAATGGIVPVVIPDVLTGRSSWPNEPQAVWDDVAIILPWVIYQWTGDADVLRRQLPSMRTYLDKSIRRDPRGGLLWDPALWQLGDWLDPNAPPAEPGLARTDGTLVADAYLVYVTGLMAKISKVVGEEALAAEYQADYTRLKAAFQGAYVASSGLVVGDSQTALSLALCFSLHSSPDQARNAADRLARLVRYSKFRVSTGFAGTPLVLHALSQNKEHVQLAYRMLLEKECPSWLYPVSMGATTTWERWDSMLPDGSINPGEMTSFNHYALGSVASWLHEVVGGISMLEPGWKKFKVASVPGGDLTSANVSFESPYGTIGVKWSLSDGQKLQLNVDVPPNTEALVVLPGQKDADEGSWVGSGHHEYNVSYHEPGKWPPRSMLTQFQEEEE</sequence>
<feature type="domain" description="Alpha-L-rhamnosidase concanavalin-like" evidence="4">
    <location>
        <begin position="344"/>
        <end position="450"/>
    </location>
</feature>
<dbReference type="Pfam" id="PF08531">
    <property type="entry name" value="Bac_rhamnosid_N"/>
    <property type="match status" value="1"/>
</dbReference>
<dbReference type="EC" id="3.2.1.40" evidence="2"/>
<dbReference type="Gene3D" id="2.60.40.10">
    <property type="entry name" value="Immunoglobulins"/>
    <property type="match status" value="1"/>
</dbReference>
<evidence type="ECO:0000313" key="9">
    <source>
        <dbReference type="Proteomes" id="UP001430848"/>
    </source>
</evidence>
<dbReference type="Gene3D" id="2.60.420.10">
    <property type="entry name" value="Maltose phosphorylase, domain 3"/>
    <property type="match status" value="1"/>
</dbReference>
<feature type="domain" description="Alpha-L-rhamnosidase six-hairpin glycosidase" evidence="6">
    <location>
        <begin position="455"/>
        <end position="809"/>
    </location>
</feature>
<comment type="caution">
    <text evidence="8">The sequence shown here is derived from an EMBL/GenBank/DDBJ whole genome shotgun (WGS) entry which is preliminary data.</text>
</comment>
<evidence type="ECO:0000259" key="7">
    <source>
        <dbReference type="Pfam" id="PF17390"/>
    </source>
</evidence>
<evidence type="ECO:0000259" key="5">
    <source>
        <dbReference type="Pfam" id="PF08531"/>
    </source>
</evidence>
<dbReference type="Pfam" id="PF05592">
    <property type="entry name" value="Bac_rhamnosid"/>
    <property type="match status" value="1"/>
</dbReference>
<feature type="domain" description="Alpha-L-rhamnosidase C-terminal" evidence="7">
    <location>
        <begin position="811"/>
        <end position="881"/>
    </location>
</feature>
<evidence type="ECO:0000259" key="6">
    <source>
        <dbReference type="Pfam" id="PF17389"/>
    </source>
</evidence>
<dbReference type="InterPro" id="IPR035396">
    <property type="entry name" value="Bac_rhamnosid6H"/>
</dbReference>
<protein>
    <recommendedName>
        <fullName evidence="2">alpha-L-rhamnosidase</fullName>
        <ecNumber evidence="2">3.2.1.40</ecNumber>
    </recommendedName>
</protein>
<proteinExistence type="predicted"/>
<dbReference type="PANTHER" id="PTHR33307">
    <property type="entry name" value="ALPHA-RHAMNOSIDASE (EUROFUNG)"/>
    <property type="match status" value="1"/>
</dbReference>
<evidence type="ECO:0000256" key="2">
    <source>
        <dbReference type="ARBA" id="ARBA00012652"/>
    </source>
</evidence>
<evidence type="ECO:0000259" key="4">
    <source>
        <dbReference type="Pfam" id="PF05592"/>
    </source>
</evidence>
<gene>
    <name evidence="8" type="ORF">SLS63_012462</name>
</gene>
<dbReference type="Proteomes" id="UP001430848">
    <property type="component" value="Unassembled WGS sequence"/>
</dbReference>
<comment type="catalytic activity">
    <reaction evidence="1">
        <text>Hydrolysis of terminal non-reducing alpha-L-rhamnose residues in alpha-L-rhamnosides.</text>
        <dbReference type="EC" id="3.2.1.40"/>
    </reaction>
</comment>
<keyword evidence="9" id="KW-1185">Reference proteome</keyword>
<dbReference type="EMBL" id="JAKNSF020000138">
    <property type="protein sequence ID" value="KAK7712224.1"/>
    <property type="molecule type" value="Genomic_DNA"/>
</dbReference>
<evidence type="ECO:0000256" key="3">
    <source>
        <dbReference type="ARBA" id="ARBA00022801"/>
    </source>
</evidence>
<feature type="domain" description="Bacterial alpha-L-rhamnosidase N-terminal" evidence="5">
    <location>
        <begin position="161"/>
        <end position="333"/>
    </location>
</feature>
<dbReference type="Pfam" id="PF17390">
    <property type="entry name" value="Bac_rhamnosid_C"/>
    <property type="match status" value="1"/>
</dbReference>
<dbReference type="PIRSF" id="PIRSF010631">
    <property type="entry name" value="A-rhamnsds"/>
    <property type="match status" value="1"/>
</dbReference>
<dbReference type="Pfam" id="PF25788">
    <property type="entry name" value="Ig_Rha78A_N"/>
    <property type="match status" value="1"/>
</dbReference>
<dbReference type="InterPro" id="IPR013737">
    <property type="entry name" value="Bac_rhamnosid_N"/>
</dbReference>
<reference evidence="8 9" key="1">
    <citation type="submission" date="2024-02" db="EMBL/GenBank/DDBJ databases">
        <title>De novo assembly and annotation of 12 fungi associated with fruit tree decline syndrome in Ontario, Canada.</title>
        <authorList>
            <person name="Sulman M."/>
            <person name="Ellouze W."/>
            <person name="Ilyukhin E."/>
        </authorList>
    </citation>
    <scope>NUCLEOTIDE SEQUENCE [LARGE SCALE GENOMIC DNA]</scope>
    <source>
        <strain evidence="8 9">M169</strain>
    </source>
</reference>
<dbReference type="InterPro" id="IPR012341">
    <property type="entry name" value="6hp_glycosidase-like_sf"/>
</dbReference>
<dbReference type="InterPro" id="IPR008928">
    <property type="entry name" value="6-hairpin_glycosidase_sf"/>
</dbReference>
<accession>A0ABR1NR82</accession>